<protein>
    <recommendedName>
        <fullName evidence="1">Protein CPL1-like domain-containing protein</fullName>
    </recommendedName>
</protein>
<keyword evidence="3" id="KW-1185">Reference proteome</keyword>
<sequence length="180" mass="19157">CTYPDHASPVCSASNPCGFNCQDGFTADANSCVCASPNVVCNDVCGSYPNGCPTTAMNPARRRASVRKRAQCEPGLTACGVYNWKSSEGWECVDTRSDLESCGGCAIPLHYASPRGVDCTALPGVADVSCRTGSCLVHRCLPGYQISHDGTFCVRISQITHMHNEEDAAAYGLEHFPLKV</sequence>
<proteinExistence type="predicted"/>
<reference evidence="2 3" key="1">
    <citation type="journal article" date="2012" name="Proc. Natl. Acad. Sci. U.S.A.">
        <title>Comparative genomics of Ceriporiopsis subvermispora and Phanerochaete chrysosporium provide insight into selective ligninolysis.</title>
        <authorList>
            <person name="Fernandez-Fueyo E."/>
            <person name="Ruiz-Duenas F.J."/>
            <person name="Ferreira P."/>
            <person name="Floudas D."/>
            <person name="Hibbett D.S."/>
            <person name="Canessa P."/>
            <person name="Larrondo L.F."/>
            <person name="James T.Y."/>
            <person name="Seelenfreund D."/>
            <person name="Lobos S."/>
            <person name="Polanco R."/>
            <person name="Tello M."/>
            <person name="Honda Y."/>
            <person name="Watanabe T."/>
            <person name="Watanabe T."/>
            <person name="Ryu J.S."/>
            <person name="Kubicek C.P."/>
            <person name="Schmoll M."/>
            <person name="Gaskell J."/>
            <person name="Hammel K.E."/>
            <person name="St John F.J."/>
            <person name="Vanden Wymelenberg A."/>
            <person name="Sabat G."/>
            <person name="Splinter BonDurant S."/>
            <person name="Syed K."/>
            <person name="Yadav J.S."/>
            <person name="Doddapaneni H."/>
            <person name="Subramanian V."/>
            <person name="Lavin J.L."/>
            <person name="Oguiza J.A."/>
            <person name="Perez G."/>
            <person name="Pisabarro A.G."/>
            <person name="Ramirez L."/>
            <person name="Santoyo F."/>
            <person name="Master E."/>
            <person name="Coutinho P.M."/>
            <person name="Henrissat B."/>
            <person name="Lombard V."/>
            <person name="Magnuson J.K."/>
            <person name="Kuees U."/>
            <person name="Hori C."/>
            <person name="Igarashi K."/>
            <person name="Samejima M."/>
            <person name="Held B.W."/>
            <person name="Barry K.W."/>
            <person name="LaButti K.M."/>
            <person name="Lapidus A."/>
            <person name="Lindquist E.A."/>
            <person name="Lucas S.M."/>
            <person name="Riley R."/>
            <person name="Salamov A.A."/>
            <person name="Hoffmeister D."/>
            <person name="Schwenk D."/>
            <person name="Hadar Y."/>
            <person name="Yarden O."/>
            <person name="de Vries R.P."/>
            <person name="Wiebenga A."/>
            <person name="Stenlid J."/>
            <person name="Eastwood D."/>
            <person name="Grigoriev I.V."/>
            <person name="Berka R.M."/>
            <person name="Blanchette R.A."/>
            <person name="Kersten P."/>
            <person name="Martinez A.T."/>
            <person name="Vicuna R."/>
            <person name="Cullen D."/>
        </authorList>
    </citation>
    <scope>NUCLEOTIDE SEQUENCE [LARGE SCALE GENOMIC DNA]</scope>
    <source>
        <strain evidence="2 3">B</strain>
    </source>
</reference>
<dbReference type="STRING" id="914234.M2RL03"/>
<dbReference type="InterPro" id="IPR048661">
    <property type="entry name" value="CPL1-like"/>
</dbReference>
<evidence type="ECO:0000259" key="1">
    <source>
        <dbReference type="Pfam" id="PF21671"/>
    </source>
</evidence>
<dbReference type="Pfam" id="PF21671">
    <property type="entry name" value="CPL1-like"/>
    <property type="match status" value="1"/>
</dbReference>
<dbReference type="EMBL" id="KB445793">
    <property type="protein sequence ID" value="EMD39476.1"/>
    <property type="molecule type" value="Genomic_DNA"/>
</dbReference>
<accession>M2RL03</accession>
<evidence type="ECO:0000313" key="2">
    <source>
        <dbReference type="EMBL" id="EMD39476.1"/>
    </source>
</evidence>
<dbReference type="OrthoDB" id="439917at2759"/>
<dbReference type="Proteomes" id="UP000016930">
    <property type="component" value="Unassembled WGS sequence"/>
</dbReference>
<organism evidence="2 3">
    <name type="scientific">Ceriporiopsis subvermispora (strain B)</name>
    <name type="common">White-rot fungus</name>
    <name type="synonym">Gelatoporia subvermispora</name>
    <dbReference type="NCBI Taxonomy" id="914234"/>
    <lineage>
        <taxon>Eukaryota</taxon>
        <taxon>Fungi</taxon>
        <taxon>Dikarya</taxon>
        <taxon>Basidiomycota</taxon>
        <taxon>Agaricomycotina</taxon>
        <taxon>Agaricomycetes</taxon>
        <taxon>Polyporales</taxon>
        <taxon>Gelatoporiaceae</taxon>
        <taxon>Gelatoporia</taxon>
    </lineage>
</organism>
<dbReference type="AlphaFoldDB" id="M2RL03"/>
<dbReference type="InterPro" id="IPR038955">
    <property type="entry name" value="PriA/CPL1_fungi"/>
</dbReference>
<evidence type="ECO:0000313" key="3">
    <source>
        <dbReference type="Proteomes" id="UP000016930"/>
    </source>
</evidence>
<dbReference type="HOGENOM" id="CLU_063728_1_0_1"/>
<dbReference type="PANTHER" id="PTHR35192">
    <property type="entry name" value="PROTEIN, PUTATIVE-RELATED"/>
    <property type="match status" value="1"/>
</dbReference>
<feature type="domain" description="Protein CPL1-like" evidence="1">
    <location>
        <begin position="90"/>
        <end position="154"/>
    </location>
</feature>
<dbReference type="PANTHER" id="PTHR35192:SF2">
    <property type="entry name" value="APPLE DOMAIN-CONTAINING PROTEIN"/>
    <property type="match status" value="1"/>
</dbReference>
<name>M2RL03_CERS8</name>
<feature type="non-terminal residue" evidence="2">
    <location>
        <position position="1"/>
    </location>
</feature>
<gene>
    <name evidence="2" type="ORF">CERSUDRAFT_45486</name>
</gene>